<organism evidence="2 3">
    <name type="scientific">Ophiocordyceps polyrhachis-furcata BCC 54312</name>
    <dbReference type="NCBI Taxonomy" id="1330021"/>
    <lineage>
        <taxon>Eukaryota</taxon>
        <taxon>Fungi</taxon>
        <taxon>Dikarya</taxon>
        <taxon>Ascomycota</taxon>
        <taxon>Pezizomycotina</taxon>
        <taxon>Sordariomycetes</taxon>
        <taxon>Hypocreomycetidae</taxon>
        <taxon>Hypocreales</taxon>
        <taxon>Ophiocordycipitaceae</taxon>
        <taxon>Ophiocordyceps</taxon>
    </lineage>
</organism>
<name>A0A367LIJ1_9HYPO</name>
<sequence>MHGAPWYPMASQPTAGPSMSLHGSSRVEGEYLCRRAERPALRNPLQLCRESPEISARYGHYRRYMVWTPLPTAHKPPLWERQDDVSHHHPRGGLDEAIISTSELLFQVAQSLNGKVNRQGRLHTRHHSLRFVPRRTIPSSTLSNLADINSKKMLALLPMLLLVGSSYAAALPPVRSPRYPLGSRPSGAWSGVWTNSEKFPAIAGTHQRVFSSHATPRAPRVNPGILRYAPSLEGSYRSRNEPGDAALSRDDTPLYDRMGSWMSRG</sequence>
<dbReference type="OrthoDB" id="10638410at2759"/>
<comment type="caution">
    <text evidence="2">The sequence shown here is derived from an EMBL/GenBank/DDBJ whole genome shotgun (WGS) entry which is preliminary data.</text>
</comment>
<dbReference type="EMBL" id="LKCN02000005">
    <property type="protein sequence ID" value="RCI14072.1"/>
    <property type="molecule type" value="Genomic_DNA"/>
</dbReference>
<evidence type="ECO:0000313" key="3">
    <source>
        <dbReference type="Proteomes" id="UP000253664"/>
    </source>
</evidence>
<gene>
    <name evidence="2" type="ORF">L249_8014</name>
</gene>
<evidence type="ECO:0000256" key="1">
    <source>
        <dbReference type="SAM" id="MobiDB-lite"/>
    </source>
</evidence>
<accession>A0A367LIJ1</accession>
<protein>
    <submittedName>
        <fullName evidence="2">Uncharacterized protein</fullName>
    </submittedName>
</protein>
<feature type="region of interest" description="Disordered" evidence="1">
    <location>
        <begin position="1"/>
        <end position="23"/>
    </location>
</feature>
<proteinExistence type="predicted"/>
<reference evidence="2 3" key="1">
    <citation type="journal article" date="2015" name="BMC Genomics">
        <title>Insights from the genome of Ophiocordyceps polyrhachis-furcata to pathogenicity and host specificity in insect fungi.</title>
        <authorList>
            <person name="Wichadakul D."/>
            <person name="Kobmoo N."/>
            <person name="Ingsriswang S."/>
            <person name="Tangphatsornruang S."/>
            <person name="Chantasingh D."/>
            <person name="Luangsa-ard J.J."/>
            <person name="Eurwilaichitr L."/>
        </authorList>
    </citation>
    <scope>NUCLEOTIDE SEQUENCE [LARGE SCALE GENOMIC DNA]</scope>
    <source>
        <strain evidence="2 3">BCC 54312</strain>
    </source>
</reference>
<dbReference type="Proteomes" id="UP000253664">
    <property type="component" value="Unassembled WGS sequence"/>
</dbReference>
<keyword evidence="3" id="KW-1185">Reference proteome</keyword>
<dbReference type="AlphaFoldDB" id="A0A367LIJ1"/>
<evidence type="ECO:0000313" key="2">
    <source>
        <dbReference type="EMBL" id="RCI14072.1"/>
    </source>
</evidence>
<feature type="compositionally biased region" description="Polar residues" evidence="1">
    <location>
        <begin position="11"/>
        <end position="23"/>
    </location>
</feature>